<keyword evidence="3" id="KW-1185">Reference proteome</keyword>
<reference evidence="2 3" key="1">
    <citation type="submission" date="2023-03" db="EMBL/GenBank/DDBJ databases">
        <authorList>
            <person name="Pearce D."/>
        </authorList>
    </citation>
    <scope>NUCLEOTIDE SEQUENCE [LARGE SCALE GENOMIC DNA]</scope>
    <source>
        <strain evidence="2">Msz</strain>
    </source>
</reference>
<feature type="region of interest" description="Disordered" evidence="1">
    <location>
        <begin position="41"/>
        <end position="64"/>
    </location>
</feature>
<evidence type="ECO:0000256" key="1">
    <source>
        <dbReference type="SAM" id="MobiDB-lite"/>
    </source>
</evidence>
<name>A0ABN8X7N0_9GAMM</name>
<protein>
    <submittedName>
        <fullName evidence="2">Uncharacterized protein</fullName>
    </submittedName>
</protein>
<evidence type="ECO:0000313" key="2">
    <source>
        <dbReference type="EMBL" id="CAI8886388.1"/>
    </source>
</evidence>
<organism evidence="2 3">
    <name type="scientific">Methylocaldum szegediense</name>
    <dbReference type="NCBI Taxonomy" id="73780"/>
    <lineage>
        <taxon>Bacteria</taxon>
        <taxon>Pseudomonadati</taxon>
        <taxon>Pseudomonadota</taxon>
        <taxon>Gammaproteobacteria</taxon>
        <taxon>Methylococcales</taxon>
        <taxon>Methylococcaceae</taxon>
        <taxon>Methylocaldum</taxon>
    </lineage>
</organism>
<gene>
    <name evidence="2" type="ORF">MSZNOR_3157</name>
</gene>
<dbReference type="Proteomes" id="UP001162030">
    <property type="component" value="Chromosome"/>
</dbReference>
<dbReference type="EMBL" id="OX458333">
    <property type="protein sequence ID" value="CAI8886388.1"/>
    <property type="molecule type" value="Genomic_DNA"/>
</dbReference>
<evidence type="ECO:0000313" key="3">
    <source>
        <dbReference type="Proteomes" id="UP001162030"/>
    </source>
</evidence>
<proteinExistence type="predicted"/>
<accession>A0ABN8X7N0</accession>
<sequence>MAVEKAGGGWPRKVAGGVVGWRVIRRTETNATHLRATVGGSEATRGGIRPGVEAVPSSQLKPVQ</sequence>